<evidence type="ECO:0000313" key="1">
    <source>
        <dbReference type="EMBL" id="SFT42996.1"/>
    </source>
</evidence>
<gene>
    <name evidence="1" type="ORF">SAMN04487904_10233</name>
</gene>
<dbReference type="AlphaFoldDB" id="A0A1I6XXQ1"/>
<evidence type="ECO:0000313" key="2">
    <source>
        <dbReference type="Proteomes" id="UP000199165"/>
    </source>
</evidence>
<keyword evidence="2" id="KW-1185">Reference proteome</keyword>
<proteinExistence type="predicted"/>
<name>A0A1I6XXQ1_9ACTN</name>
<reference evidence="2" key="1">
    <citation type="submission" date="2016-10" db="EMBL/GenBank/DDBJ databases">
        <authorList>
            <person name="Varghese N."/>
            <person name="Submissions S."/>
        </authorList>
    </citation>
    <scope>NUCLEOTIDE SEQUENCE [LARGE SCALE GENOMIC DNA]</scope>
    <source>
        <strain evidence="2">DSM 45501</strain>
    </source>
</reference>
<accession>A0A1I6XXQ1</accession>
<organism evidence="1 2">
    <name type="scientific">Actinopolyspora righensis</name>
    <dbReference type="NCBI Taxonomy" id="995060"/>
    <lineage>
        <taxon>Bacteria</taxon>
        <taxon>Bacillati</taxon>
        <taxon>Actinomycetota</taxon>
        <taxon>Actinomycetes</taxon>
        <taxon>Actinopolysporales</taxon>
        <taxon>Actinopolysporaceae</taxon>
        <taxon>Actinopolyspora</taxon>
        <taxon>Actinopolyspora alba group</taxon>
    </lineage>
</organism>
<dbReference type="STRING" id="995060.SAMN04487904_10233"/>
<dbReference type="RefSeq" id="WP_175529949.1">
    <property type="nucleotide sequence ID" value="NZ_FPAT01000002.1"/>
</dbReference>
<dbReference type="EMBL" id="FPAT01000002">
    <property type="protein sequence ID" value="SFT42996.1"/>
    <property type="molecule type" value="Genomic_DNA"/>
</dbReference>
<protein>
    <submittedName>
        <fullName evidence="1">Uncharacterized protein</fullName>
    </submittedName>
</protein>
<sequence>MKVARRLGGGGIEKAVSEVVGKVVEQVRVAVQTATTAGAFVAVTNT</sequence>
<dbReference type="Proteomes" id="UP000199165">
    <property type="component" value="Unassembled WGS sequence"/>
</dbReference>